<name>A0A7R9HHV9_9NEOP</name>
<protein>
    <submittedName>
        <fullName evidence="1">Uncharacterized protein</fullName>
    </submittedName>
</protein>
<organism evidence="1">
    <name type="scientific">Timema monikensis</name>
    <dbReference type="NCBI Taxonomy" id="170555"/>
    <lineage>
        <taxon>Eukaryota</taxon>
        <taxon>Metazoa</taxon>
        <taxon>Ecdysozoa</taxon>
        <taxon>Arthropoda</taxon>
        <taxon>Hexapoda</taxon>
        <taxon>Insecta</taxon>
        <taxon>Pterygota</taxon>
        <taxon>Neoptera</taxon>
        <taxon>Polyneoptera</taxon>
        <taxon>Phasmatodea</taxon>
        <taxon>Timematodea</taxon>
        <taxon>Timematoidea</taxon>
        <taxon>Timematidae</taxon>
        <taxon>Timema</taxon>
    </lineage>
</organism>
<accession>A0A7R9HHV9</accession>
<dbReference type="EMBL" id="OB792676">
    <property type="protein sequence ID" value="CAD7423464.1"/>
    <property type="molecule type" value="Genomic_DNA"/>
</dbReference>
<proteinExistence type="predicted"/>
<evidence type="ECO:0000313" key="1">
    <source>
        <dbReference type="EMBL" id="CAD7423464.1"/>
    </source>
</evidence>
<reference evidence="1" key="1">
    <citation type="submission" date="2020-11" db="EMBL/GenBank/DDBJ databases">
        <authorList>
            <person name="Tran Van P."/>
        </authorList>
    </citation>
    <scope>NUCLEOTIDE SEQUENCE</scope>
</reference>
<gene>
    <name evidence="1" type="ORF">TMSB3V08_LOCUS452</name>
</gene>
<dbReference type="AlphaFoldDB" id="A0A7R9HHV9"/>
<sequence>MPETVFLKPVRAITPKLANALVVFSSTAEDGAIEFRILVGELGEHIKSVTDNEVCSLLNLGTFGLHDVHGSLRTGVESVDWDINSLMKG</sequence>